<evidence type="ECO:0000259" key="1">
    <source>
        <dbReference type="Pfam" id="PF03886"/>
    </source>
</evidence>
<organism evidence="2 3">
    <name type="scientific">Luteimonas endophytica</name>
    <dbReference type="NCBI Taxonomy" id="3042023"/>
    <lineage>
        <taxon>Bacteria</taxon>
        <taxon>Pseudomonadati</taxon>
        <taxon>Pseudomonadota</taxon>
        <taxon>Gammaproteobacteria</taxon>
        <taxon>Lysobacterales</taxon>
        <taxon>Lysobacteraceae</taxon>
        <taxon>Luteimonas</taxon>
    </lineage>
</organism>
<sequence length="231" mass="24225">MKTASRARPDPRSGIAVLARTALAAALAVSVAGCGLLGGAGDHERATIYAPDVRIEPDPSWPRVDWQLAIGNAASSRVTDSPRINVRPVPSELEVYAGAAWAQPATELLEDTLLRAFEDSGRIEAVAGNDSGIRSDYKLVLDLRRFESDYAGAAVPSATIEVAAKLLYNREQRVAASRTFLQAVPAEGTDVDAVVAAFEQALAALTAEVVGWTLASGNADAVNVVPPPAPR</sequence>
<proteinExistence type="predicted"/>
<feature type="domain" description="ABC-type transport auxiliary lipoprotein component" evidence="1">
    <location>
        <begin position="50"/>
        <end position="209"/>
    </location>
</feature>
<dbReference type="Proteomes" id="UP001156940">
    <property type="component" value="Unassembled WGS sequence"/>
</dbReference>
<keyword evidence="2" id="KW-0449">Lipoprotein</keyword>
<evidence type="ECO:0000313" key="3">
    <source>
        <dbReference type="Proteomes" id="UP001156940"/>
    </source>
</evidence>
<dbReference type="Pfam" id="PF03886">
    <property type="entry name" value="ABC_trans_aux"/>
    <property type="match status" value="1"/>
</dbReference>
<dbReference type="SUPFAM" id="SSF159594">
    <property type="entry name" value="XCC0632-like"/>
    <property type="match status" value="1"/>
</dbReference>
<dbReference type="Gene3D" id="3.40.50.10610">
    <property type="entry name" value="ABC-type transport auxiliary lipoprotein component"/>
    <property type="match status" value="1"/>
</dbReference>
<reference evidence="2 3" key="1">
    <citation type="submission" date="2023-04" db="EMBL/GenBank/DDBJ databases">
        <title>Luteimonas endophyticus RD2P54.</title>
        <authorList>
            <person name="Sun J.-Q."/>
        </authorList>
    </citation>
    <scope>NUCLEOTIDE SEQUENCE [LARGE SCALE GENOMIC DNA]</scope>
    <source>
        <strain evidence="2 3">RD2P54</strain>
    </source>
</reference>
<evidence type="ECO:0000313" key="2">
    <source>
        <dbReference type="EMBL" id="MDH5824764.1"/>
    </source>
</evidence>
<accession>A0ABT6JDF5</accession>
<protein>
    <submittedName>
        <fullName evidence="2">ABC-type transport auxiliary lipoprotein family protein</fullName>
    </submittedName>
</protein>
<dbReference type="PROSITE" id="PS51257">
    <property type="entry name" value="PROKAR_LIPOPROTEIN"/>
    <property type="match status" value="1"/>
</dbReference>
<keyword evidence="3" id="KW-1185">Reference proteome</keyword>
<name>A0ABT6JDF5_9GAMM</name>
<dbReference type="InterPro" id="IPR005586">
    <property type="entry name" value="ABC_trans_aux"/>
</dbReference>
<gene>
    <name evidence="2" type="ORF">QFW77_17485</name>
</gene>
<dbReference type="EMBL" id="JARXRM010000045">
    <property type="protein sequence ID" value="MDH5824764.1"/>
    <property type="molecule type" value="Genomic_DNA"/>
</dbReference>
<comment type="caution">
    <text evidence="2">The sequence shown here is derived from an EMBL/GenBank/DDBJ whole genome shotgun (WGS) entry which is preliminary data.</text>
</comment>